<gene>
    <name evidence="2" type="ORF">EVAR_68093_1</name>
</gene>
<keyword evidence="3" id="KW-1185">Reference proteome</keyword>
<reference evidence="2 3" key="1">
    <citation type="journal article" date="2019" name="Commun. Biol.">
        <title>The bagworm genome reveals a unique fibroin gene that provides high tensile strength.</title>
        <authorList>
            <person name="Kono N."/>
            <person name="Nakamura H."/>
            <person name="Ohtoshi R."/>
            <person name="Tomita M."/>
            <person name="Numata K."/>
            <person name="Arakawa K."/>
        </authorList>
    </citation>
    <scope>NUCLEOTIDE SEQUENCE [LARGE SCALE GENOMIC DNA]</scope>
</reference>
<evidence type="ECO:0000256" key="1">
    <source>
        <dbReference type="SAM" id="MobiDB-lite"/>
    </source>
</evidence>
<proteinExistence type="predicted"/>
<name>A0A4C2A0D0_EUMVA</name>
<evidence type="ECO:0000313" key="3">
    <source>
        <dbReference type="Proteomes" id="UP000299102"/>
    </source>
</evidence>
<comment type="caution">
    <text evidence="2">The sequence shown here is derived from an EMBL/GenBank/DDBJ whole genome shotgun (WGS) entry which is preliminary data.</text>
</comment>
<protein>
    <submittedName>
        <fullName evidence="2">Uncharacterized protein</fullName>
    </submittedName>
</protein>
<organism evidence="2 3">
    <name type="scientific">Eumeta variegata</name>
    <name type="common">Bagworm moth</name>
    <name type="synonym">Eumeta japonica</name>
    <dbReference type="NCBI Taxonomy" id="151549"/>
    <lineage>
        <taxon>Eukaryota</taxon>
        <taxon>Metazoa</taxon>
        <taxon>Ecdysozoa</taxon>
        <taxon>Arthropoda</taxon>
        <taxon>Hexapoda</taxon>
        <taxon>Insecta</taxon>
        <taxon>Pterygota</taxon>
        <taxon>Neoptera</taxon>
        <taxon>Endopterygota</taxon>
        <taxon>Lepidoptera</taxon>
        <taxon>Glossata</taxon>
        <taxon>Ditrysia</taxon>
        <taxon>Tineoidea</taxon>
        <taxon>Psychidae</taxon>
        <taxon>Oiketicinae</taxon>
        <taxon>Eumeta</taxon>
    </lineage>
</organism>
<feature type="region of interest" description="Disordered" evidence="1">
    <location>
        <begin position="36"/>
        <end position="97"/>
    </location>
</feature>
<evidence type="ECO:0000313" key="2">
    <source>
        <dbReference type="EMBL" id="GBP93242.1"/>
    </source>
</evidence>
<dbReference type="Proteomes" id="UP000299102">
    <property type="component" value="Unassembled WGS sequence"/>
</dbReference>
<feature type="compositionally biased region" description="Polar residues" evidence="1">
    <location>
        <begin position="54"/>
        <end position="72"/>
    </location>
</feature>
<dbReference type="EMBL" id="BGZK01002355">
    <property type="protein sequence ID" value="GBP93242.1"/>
    <property type="molecule type" value="Genomic_DNA"/>
</dbReference>
<sequence length="113" mass="11615">MKASEQINDGGGPPASGVAEVMQLDDVIVSISTLDSVDNGYLGNDSRSTDTEAHQLSLTEQTSSGNNASGVTVHTEGDCAPGHAKNDAPAVDRNYMNDPATVSNVHAFNGALD</sequence>
<accession>A0A4C2A0D0</accession>
<dbReference type="AlphaFoldDB" id="A0A4C2A0D0"/>